<proteinExistence type="predicted"/>
<dbReference type="Proteomes" id="UP001320159">
    <property type="component" value="Unassembled WGS sequence"/>
</dbReference>
<keyword evidence="3" id="KW-1185">Reference proteome</keyword>
<gene>
    <name evidence="2" type="ORF">CUJ83_06390</name>
</gene>
<dbReference type="PANTHER" id="PTHR36844">
    <property type="entry name" value="PROTEASE PRSW"/>
    <property type="match status" value="1"/>
</dbReference>
<keyword evidence="2" id="KW-0482">Metalloprotease</keyword>
<feature type="transmembrane region" description="Helical" evidence="1">
    <location>
        <begin position="465"/>
        <end position="483"/>
    </location>
</feature>
<reference evidence="2 3" key="1">
    <citation type="submission" date="2017-11" db="EMBL/GenBank/DDBJ databases">
        <title>Isolation and Characterization of Family Methanocellaceae Species from Potential Methane Hydrate Area Offshore Southwestern Taiwan.</title>
        <authorList>
            <person name="Zhang W.-L."/>
            <person name="Chen W.-C."/>
            <person name="Lai M.-C."/>
            <person name="Chen S.-C."/>
        </authorList>
    </citation>
    <scope>NUCLEOTIDE SEQUENCE [LARGE SCALE GENOMIC DNA]</scope>
    <source>
        <strain evidence="2 3">CWC-04</strain>
    </source>
</reference>
<feature type="transmembrane region" description="Helical" evidence="1">
    <location>
        <begin position="246"/>
        <end position="268"/>
    </location>
</feature>
<dbReference type="EMBL" id="PGCK01000004">
    <property type="protein sequence ID" value="MCD1294627.1"/>
    <property type="molecule type" value="Genomic_DNA"/>
</dbReference>
<keyword evidence="2" id="KW-0378">Hydrolase</keyword>
<sequence>MLLLFTGALPASSLSQADGSDDSFLDQVFTNDSFSKRTLVVELISSDIYDFNGAKANRNISLTVTNPENSYMDVYLAYYRNDKWVVLGKLGSMGPGEMKIFNYPVEFSYAGRTTETDRFGVIGKVNGKYLSNVVSVEENWVQYEKSLKQTLSVFGVISAGTLFGILIIVMAGVYVVASQTKHEEVAGPGEYTLKTLFIPIAGMRPLSEKIANIIVNPFFWAVELVGGGILVFLILAYALTDIRADIGILVFIVGGMAALFMPIIFLVIGWLADYYEREPFRFIISMFMWGILATVIAFFINTAFSLFTGMMVSAGLSAFLLAVFVAPVVEEIAKGTGLLIIAGHHEFDDTFDGILYGFAVGMGFAAVENWLYFASNASPVAVGGLTEWTYNILYRSFLCALAHGCFTAAIGGTIGYLKARTKTRGYAYIGFFLGLPIAIILHATFNFTAYLDAIMQTAFGLPVPVFDPILTIGATLVYVLVGIKLQKRIKSRRNNENPPGPEG</sequence>
<feature type="transmembrane region" description="Helical" evidence="1">
    <location>
        <begin position="151"/>
        <end position="177"/>
    </location>
</feature>
<dbReference type="GO" id="GO:0008237">
    <property type="term" value="F:metallopeptidase activity"/>
    <property type="evidence" value="ECO:0007669"/>
    <property type="project" value="UniProtKB-KW"/>
</dbReference>
<name>A0AAP2W5X9_9EURY</name>
<keyword evidence="1" id="KW-0472">Membrane</keyword>
<keyword evidence="1" id="KW-1133">Transmembrane helix</keyword>
<evidence type="ECO:0000313" key="3">
    <source>
        <dbReference type="Proteomes" id="UP001320159"/>
    </source>
</evidence>
<keyword evidence="2" id="KW-0645">Protease</keyword>
<dbReference type="Pfam" id="PF13367">
    <property type="entry name" value="PrsW-protease"/>
    <property type="match status" value="1"/>
</dbReference>
<dbReference type="PANTHER" id="PTHR36844:SF1">
    <property type="entry name" value="PROTEASE PRSW"/>
    <property type="match status" value="1"/>
</dbReference>
<feature type="transmembrane region" description="Helical" evidence="1">
    <location>
        <begin position="392"/>
        <end position="414"/>
    </location>
</feature>
<feature type="transmembrane region" description="Helical" evidence="1">
    <location>
        <begin position="213"/>
        <end position="240"/>
    </location>
</feature>
<protein>
    <submittedName>
        <fullName evidence="2">PrsW family intramembrane metalloprotease</fullName>
    </submittedName>
</protein>
<feature type="transmembrane region" description="Helical" evidence="1">
    <location>
        <begin position="280"/>
        <end position="300"/>
    </location>
</feature>
<comment type="caution">
    <text evidence="2">The sequence shown here is derived from an EMBL/GenBank/DDBJ whole genome shotgun (WGS) entry which is preliminary data.</text>
</comment>
<feature type="transmembrane region" description="Helical" evidence="1">
    <location>
        <begin position="350"/>
        <end position="372"/>
    </location>
</feature>
<evidence type="ECO:0000313" key="2">
    <source>
        <dbReference type="EMBL" id="MCD1294627.1"/>
    </source>
</evidence>
<feature type="transmembrane region" description="Helical" evidence="1">
    <location>
        <begin position="426"/>
        <end position="445"/>
    </location>
</feature>
<evidence type="ECO:0000256" key="1">
    <source>
        <dbReference type="SAM" id="Phobius"/>
    </source>
</evidence>
<keyword evidence="1" id="KW-0812">Transmembrane</keyword>
<accession>A0AAP2W5X9</accession>
<dbReference type="AlphaFoldDB" id="A0AAP2W5X9"/>
<organism evidence="2 3">
    <name type="scientific">Methanooceanicella nereidis</name>
    <dbReference type="NCBI Taxonomy" id="2052831"/>
    <lineage>
        <taxon>Archaea</taxon>
        <taxon>Methanobacteriati</taxon>
        <taxon>Methanobacteriota</taxon>
        <taxon>Stenosarchaea group</taxon>
        <taxon>Methanomicrobia</taxon>
        <taxon>Methanocellales</taxon>
        <taxon>Methanocellaceae</taxon>
        <taxon>Methanooceanicella</taxon>
    </lineage>
</organism>
<dbReference type="InterPro" id="IPR026898">
    <property type="entry name" value="PrsW"/>
</dbReference>